<organism evidence="6 7">
    <name type="scientific">Paenacidovorax caeni</name>
    <dbReference type="NCBI Taxonomy" id="343013"/>
    <lineage>
        <taxon>Bacteria</taxon>
        <taxon>Pseudomonadati</taxon>
        <taxon>Pseudomonadota</taxon>
        <taxon>Betaproteobacteria</taxon>
        <taxon>Burkholderiales</taxon>
        <taxon>Comamonadaceae</taxon>
        <taxon>Paenacidovorax</taxon>
    </lineage>
</organism>
<dbReference type="Pfam" id="PF00072">
    <property type="entry name" value="Response_reg"/>
    <property type="match status" value="1"/>
</dbReference>
<dbReference type="SUPFAM" id="SSF55073">
    <property type="entry name" value="Nucleotide cyclase"/>
    <property type="match status" value="1"/>
</dbReference>
<dbReference type="InterPro" id="IPR029787">
    <property type="entry name" value="Nucleotide_cyclase"/>
</dbReference>
<dbReference type="PANTHER" id="PTHR45138">
    <property type="entry name" value="REGULATORY COMPONENTS OF SENSORY TRANSDUCTION SYSTEM"/>
    <property type="match status" value="1"/>
</dbReference>
<dbReference type="STRING" id="343013.SAMN04489707_103019"/>
<proteinExistence type="predicted"/>
<evidence type="ECO:0000313" key="6">
    <source>
        <dbReference type="EMBL" id="SFU88145.1"/>
    </source>
</evidence>
<protein>
    <recommendedName>
        <fullName evidence="1">diguanylate cyclase</fullName>
        <ecNumber evidence="1">2.7.7.65</ecNumber>
    </recommendedName>
</protein>
<dbReference type="GO" id="GO:0005886">
    <property type="term" value="C:plasma membrane"/>
    <property type="evidence" value="ECO:0007669"/>
    <property type="project" value="TreeGrafter"/>
</dbReference>
<feature type="domain" description="GGDEF" evidence="5">
    <location>
        <begin position="167"/>
        <end position="304"/>
    </location>
</feature>
<reference evidence="6 7" key="1">
    <citation type="submission" date="2016-10" db="EMBL/GenBank/DDBJ databases">
        <authorList>
            <person name="de Groot N.N."/>
        </authorList>
    </citation>
    <scope>NUCLEOTIDE SEQUENCE [LARGE SCALE GENOMIC DNA]</scope>
    <source>
        <strain evidence="6 7">R-24608</strain>
    </source>
</reference>
<dbReference type="CDD" id="cd01949">
    <property type="entry name" value="GGDEF"/>
    <property type="match status" value="1"/>
</dbReference>
<comment type="catalytic activity">
    <reaction evidence="2">
        <text>2 GTP = 3',3'-c-di-GMP + 2 diphosphate</text>
        <dbReference type="Rhea" id="RHEA:24898"/>
        <dbReference type="ChEBI" id="CHEBI:33019"/>
        <dbReference type="ChEBI" id="CHEBI:37565"/>
        <dbReference type="ChEBI" id="CHEBI:58805"/>
        <dbReference type="EC" id="2.7.7.65"/>
    </reaction>
</comment>
<dbReference type="PANTHER" id="PTHR45138:SF9">
    <property type="entry name" value="DIGUANYLATE CYCLASE DGCM-RELATED"/>
    <property type="match status" value="1"/>
</dbReference>
<dbReference type="GO" id="GO:0043709">
    <property type="term" value="P:cell adhesion involved in single-species biofilm formation"/>
    <property type="evidence" value="ECO:0007669"/>
    <property type="project" value="TreeGrafter"/>
</dbReference>
<dbReference type="NCBIfam" id="TIGR00254">
    <property type="entry name" value="GGDEF"/>
    <property type="match status" value="1"/>
</dbReference>
<dbReference type="FunFam" id="3.30.70.270:FF:000001">
    <property type="entry name" value="Diguanylate cyclase domain protein"/>
    <property type="match status" value="1"/>
</dbReference>
<dbReference type="AlphaFoldDB" id="A0A1I7JSK6"/>
<evidence type="ECO:0000259" key="5">
    <source>
        <dbReference type="PROSITE" id="PS50887"/>
    </source>
</evidence>
<dbReference type="GO" id="GO:0000160">
    <property type="term" value="P:phosphorelay signal transduction system"/>
    <property type="evidence" value="ECO:0007669"/>
    <property type="project" value="InterPro"/>
</dbReference>
<feature type="domain" description="Response regulatory" evidence="4">
    <location>
        <begin position="9"/>
        <end position="124"/>
    </location>
</feature>
<dbReference type="RefSeq" id="WP_054256770.1">
    <property type="nucleotide sequence ID" value="NZ_CYIG01000024.1"/>
</dbReference>
<sequence>MNPQFNESTLLVVDDEKQNRLLLTELFEGEYKVIQAKNGLQALERARSHAPDLILLDVLMPEMDGMATIRALKREDATRNIPVIFITALDSPTDEEQGLNLGAVDYIAKPFHPSIVRVRVRNHLQIVHQRRLLEQLAALDGLTGIPNRRRFDESYALEWRRCQRAGQPLSLVVADVDHFKAYNDTLGHAAGDRVLQEVAAVLRQCARRPGDLAARYGGEEFVLLLPETGAQEAQMLAEELRAKLEARGLTHPASPVGASVTLSIGGASSTPMQAEADPAFFPLADAALYQAKASGRNCVRWAAA</sequence>
<dbReference type="Proteomes" id="UP000183656">
    <property type="component" value="Unassembled WGS sequence"/>
</dbReference>
<dbReference type="SUPFAM" id="SSF52172">
    <property type="entry name" value="CheY-like"/>
    <property type="match status" value="1"/>
</dbReference>
<dbReference type="GO" id="GO:1902201">
    <property type="term" value="P:negative regulation of bacterial-type flagellum-dependent cell motility"/>
    <property type="evidence" value="ECO:0007669"/>
    <property type="project" value="TreeGrafter"/>
</dbReference>
<dbReference type="SMART" id="SM00448">
    <property type="entry name" value="REC"/>
    <property type="match status" value="1"/>
</dbReference>
<dbReference type="InterPro" id="IPR050469">
    <property type="entry name" value="Diguanylate_Cyclase"/>
</dbReference>
<dbReference type="Gene3D" id="3.30.70.270">
    <property type="match status" value="1"/>
</dbReference>
<evidence type="ECO:0000256" key="1">
    <source>
        <dbReference type="ARBA" id="ARBA00012528"/>
    </source>
</evidence>
<keyword evidence="7" id="KW-1185">Reference proteome</keyword>
<dbReference type="EMBL" id="FPBX01000030">
    <property type="protein sequence ID" value="SFU88145.1"/>
    <property type="molecule type" value="Genomic_DNA"/>
</dbReference>
<dbReference type="GO" id="GO:0052621">
    <property type="term" value="F:diguanylate cyclase activity"/>
    <property type="evidence" value="ECO:0007669"/>
    <property type="project" value="UniProtKB-EC"/>
</dbReference>
<dbReference type="Pfam" id="PF00990">
    <property type="entry name" value="GGDEF"/>
    <property type="match status" value="1"/>
</dbReference>
<dbReference type="Gene3D" id="3.40.50.2300">
    <property type="match status" value="1"/>
</dbReference>
<feature type="modified residue" description="4-aspartylphosphate" evidence="3">
    <location>
        <position position="57"/>
    </location>
</feature>
<dbReference type="InterPro" id="IPR043128">
    <property type="entry name" value="Rev_trsase/Diguanyl_cyclase"/>
</dbReference>
<dbReference type="InterPro" id="IPR011006">
    <property type="entry name" value="CheY-like_superfamily"/>
</dbReference>
<dbReference type="InterPro" id="IPR000160">
    <property type="entry name" value="GGDEF_dom"/>
</dbReference>
<dbReference type="PROSITE" id="PS50887">
    <property type="entry name" value="GGDEF"/>
    <property type="match status" value="1"/>
</dbReference>
<dbReference type="OrthoDB" id="9813903at2"/>
<keyword evidence="3" id="KW-0597">Phosphoprotein</keyword>
<dbReference type="InterPro" id="IPR001789">
    <property type="entry name" value="Sig_transdc_resp-reg_receiver"/>
</dbReference>
<dbReference type="SMART" id="SM00267">
    <property type="entry name" value="GGDEF"/>
    <property type="match status" value="1"/>
</dbReference>
<gene>
    <name evidence="6" type="ORF">SAMN04489707_103019</name>
</gene>
<dbReference type="EC" id="2.7.7.65" evidence="1"/>
<dbReference type="PROSITE" id="PS50110">
    <property type="entry name" value="RESPONSE_REGULATORY"/>
    <property type="match status" value="1"/>
</dbReference>
<evidence type="ECO:0000256" key="3">
    <source>
        <dbReference type="PROSITE-ProRule" id="PRU00169"/>
    </source>
</evidence>
<evidence type="ECO:0000256" key="2">
    <source>
        <dbReference type="ARBA" id="ARBA00034247"/>
    </source>
</evidence>
<evidence type="ECO:0000259" key="4">
    <source>
        <dbReference type="PROSITE" id="PS50110"/>
    </source>
</evidence>
<evidence type="ECO:0000313" key="7">
    <source>
        <dbReference type="Proteomes" id="UP000183656"/>
    </source>
</evidence>
<accession>A0A1I7JSK6</accession>
<name>A0A1I7JSK6_9BURK</name>